<dbReference type="RefSeq" id="XP_002844568.1">
    <property type="nucleotide sequence ID" value="XM_002844522.1"/>
</dbReference>
<proteinExistence type="predicted"/>
<dbReference type="AlphaFoldDB" id="C5FUX9"/>
<dbReference type="GeneID" id="9222343"/>
<dbReference type="VEuPathDB" id="FungiDB:MCYG_06532"/>
<dbReference type="HOGENOM" id="CLU_2145277_0_0_1"/>
<sequence>MMFQKSVCAPIYDTNAPHSEKSSDQLERVPRVIIVDLTRFPVVWLENGSGKREKLGLEQRWLVSIKTWDHLPVTYCTCGCQFHKQRRRTARLRGIQLYLQRLKGKCALNLVL</sequence>
<evidence type="ECO:0000313" key="2">
    <source>
        <dbReference type="Proteomes" id="UP000002035"/>
    </source>
</evidence>
<dbReference type="Proteomes" id="UP000002035">
    <property type="component" value="Unassembled WGS sequence"/>
</dbReference>
<organism evidence="1 2">
    <name type="scientific">Arthroderma otae (strain ATCC MYA-4605 / CBS 113480)</name>
    <name type="common">Microsporum canis</name>
    <dbReference type="NCBI Taxonomy" id="554155"/>
    <lineage>
        <taxon>Eukaryota</taxon>
        <taxon>Fungi</taxon>
        <taxon>Dikarya</taxon>
        <taxon>Ascomycota</taxon>
        <taxon>Pezizomycotina</taxon>
        <taxon>Eurotiomycetes</taxon>
        <taxon>Eurotiomycetidae</taxon>
        <taxon>Onygenales</taxon>
        <taxon>Arthrodermataceae</taxon>
        <taxon>Microsporum</taxon>
    </lineage>
</organism>
<gene>
    <name evidence="1" type="ORF">MCYG_06532</name>
</gene>
<reference evidence="2" key="1">
    <citation type="journal article" date="2012" name="MBio">
        <title>Comparative genome analysis of Trichophyton rubrum and related dermatophytes reveals candidate genes involved in infection.</title>
        <authorList>
            <person name="Martinez D.A."/>
            <person name="Oliver B.G."/>
            <person name="Graeser Y."/>
            <person name="Goldberg J.M."/>
            <person name="Li W."/>
            <person name="Martinez-Rossi N.M."/>
            <person name="Monod M."/>
            <person name="Shelest E."/>
            <person name="Barton R.C."/>
            <person name="Birch E."/>
            <person name="Brakhage A.A."/>
            <person name="Chen Z."/>
            <person name="Gurr S.J."/>
            <person name="Heiman D."/>
            <person name="Heitman J."/>
            <person name="Kosti I."/>
            <person name="Rossi A."/>
            <person name="Saif S."/>
            <person name="Samalova M."/>
            <person name="Saunders C.W."/>
            <person name="Shea T."/>
            <person name="Summerbell R.C."/>
            <person name="Xu J."/>
            <person name="Young S."/>
            <person name="Zeng Q."/>
            <person name="Birren B.W."/>
            <person name="Cuomo C.A."/>
            <person name="White T.C."/>
        </authorList>
    </citation>
    <scope>NUCLEOTIDE SEQUENCE [LARGE SCALE GENOMIC DNA]</scope>
    <source>
        <strain evidence="2">ATCC MYA-4605 / CBS 113480</strain>
    </source>
</reference>
<dbReference type="EMBL" id="DS995706">
    <property type="protein sequence ID" value="EEQ33713.1"/>
    <property type="molecule type" value="Genomic_DNA"/>
</dbReference>
<accession>C5FUX9</accession>
<protein>
    <submittedName>
        <fullName evidence="1">Uncharacterized protein</fullName>
    </submittedName>
</protein>
<name>C5FUX9_ARTOC</name>
<evidence type="ECO:0000313" key="1">
    <source>
        <dbReference type="EMBL" id="EEQ33713.1"/>
    </source>
</evidence>
<keyword evidence="2" id="KW-1185">Reference proteome</keyword>